<dbReference type="AlphaFoldDB" id="A0A372IMU3"/>
<organism evidence="1 2">
    <name type="scientific">Paracidobacterium acidisoli</name>
    <dbReference type="NCBI Taxonomy" id="2303751"/>
    <lineage>
        <taxon>Bacteria</taxon>
        <taxon>Pseudomonadati</taxon>
        <taxon>Acidobacteriota</taxon>
        <taxon>Terriglobia</taxon>
        <taxon>Terriglobales</taxon>
        <taxon>Acidobacteriaceae</taxon>
        <taxon>Paracidobacterium</taxon>
    </lineage>
</organism>
<comment type="caution">
    <text evidence="1">The sequence shown here is derived from an EMBL/GenBank/DDBJ whole genome shotgun (WGS) entry which is preliminary data.</text>
</comment>
<evidence type="ECO:0000313" key="2">
    <source>
        <dbReference type="Proteomes" id="UP000264702"/>
    </source>
</evidence>
<dbReference type="Pfam" id="PF11004">
    <property type="entry name" value="Kdo_hydroxy"/>
    <property type="match status" value="1"/>
</dbReference>
<evidence type="ECO:0008006" key="3">
    <source>
        <dbReference type="Google" id="ProtNLM"/>
    </source>
</evidence>
<reference evidence="1 2" key="1">
    <citation type="submission" date="2018-08" db="EMBL/GenBank/DDBJ databases">
        <title>Acidipila sp. 4G-K13, an acidobacterium isolated from forest soil.</title>
        <authorList>
            <person name="Gao Z.-H."/>
            <person name="Qiu L.-H."/>
        </authorList>
    </citation>
    <scope>NUCLEOTIDE SEQUENCE [LARGE SCALE GENOMIC DNA]</scope>
    <source>
        <strain evidence="1 2">4G-K13</strain>
    </source>
</reference>
<keyword evidence="2" id="KW-1185">Reference proteome</keyword>
<accession>A0A372IMU3</accession>
<dbReference type="Proteomes" id="UP000264702">
    <property type="component" value="Unassembled WGS sequence"/>
</dbReference>
<dbReference type="OrthoDB" id="21302at2"/>
<sequence>MGLLTIPLSEIPDGRPTTDQKAREWCARLEAGEILFFPETPVPLAEDDIHFLLGQQQTDSSLHKNIAYKPNIDRLSGVDTKTADATAVTRLRSVMRMYSQAVATFLTAFLTPYNGNWTLDYASFRPQEEESRNLPLRRRNDLLHTDAFPTRPTHGARILRFFNNIHPTRTRDWMVSAPFADTVRQFAPKQIAPRPDSSLTRTGKFLGRAIGLGGAIPSLKRSPYDDFMMRFHNFLKENSAWQTECPKYSWKFPSGSSWMVYTDTVPHAVLAGQHALEQTFLVRPEAMVNPGVSPLKVLERIASTTLV</sequence>
<gene>
    <name evidence="1" type="ORF">D0Y96_12590</name>
</gene>
<dbReference type="EMBL" id="QVQT01000004">
    <property type="protein sequence ID" value="RFU16236.1"/>
    <property type="molecule type" value="Genomic_DNA"/>
</dbReference>
<name>A0A372IMU3_9BACT</name>
<proteinExistence type="predicted"/>
<evidence type="ECO:0000313" key="1">
    <source>
        <dbReference type="EMBL" id="RFU16236.1"/>
    </source>
</evidence>
<protein>
    <recommendedName>
        <fullName evidence="3">3-deoxy-D-manno-oct-2-ulosonic acid (Kdo) hydroxylase</fullName>
    </recommendedName>
</protein>
<dbReference type="RefSeq" id="WP_117300383.1">
    <property type="nucleotide sequence ID" value="NZ_QVQT02000004.1"/>
</dbReference>
<dbReference type="InterPro" id="IPR021266">
    <property type="entry name" value="Kdo_hydroxlase"/>
</dbReference>